<keyword evidence="1" id="KW-0472">Membrane</keyword>
<dbReference type="Proteomes" id="UP000824211">
    <property type="component" value="Unassembled WGS sequence"/>
</dbReference>
<dbReference type="EMBL" id="DWXX01000001">
    <property type="protein sequence ID" value="HJB58046.1"/>
    <property type="molecule type" value="Genomic_DNA"/>
</dbReference>
<feature type="transmembrane region" description="Helical" evidence="1">
    <location>
        <begin position="56"/>
        <end position="73"/>
    </location>
</feature>
<sequence>MPDSRETETQQARELHLLRDERDREVDAQGAGKAGRAVLWASQLLAVLCIWQGDPAWAALLALTFVFAAAKFFHRFAADREGPPLLLGLAAAAVAVGLAVWFFLHSRPAWLTVGRLVELAILYNALCAAAAAAFLGLTLGAFWLKYKLGRMDGDKWEAYFSQMPTTGMLGRLGALLALGLAAAAALGYFVFRWRGFACPGRLTAAFLLLGLLRLPKKLADRQDELVAKLLQFKSASFAPKPEEK</sequence>
<keyword evidence="1" id="KW-1133">Transmembrane helix</keyword>
<reference evidence="2" key="1">
    <citation type="journal article" date="2021" name="PeerJ">
        <title>Extensive microbial diversity within the chicken gut microbiome revealed by metagenomics and culture.</title>
        <authorList>
            <person name="Gilroy R."/>
            <person name="Ravi A."/>
            <person name="Getino M."/>
            <person name="Pursley I."/>
            <person name="Horton D.L."/>
            <person name="Alikhan N.F."/>
            <person name="Baker D."/>
            <person name="Gharbi K."/>
            <person name="Hall N."/>
            <person name="Watson M."/>
            <person name="Adriaenssens E.M."/>
            <person name="Foster-Nyarko E."/>
            <person name="Jarju S."/>
            <person name="Secka A."/>
            <person name="Antonio M."/>
            <person name="Oren A."/>
            <person name="Chaudhuri R.R."/>
            <person name="La Ragione R."/>
            <person name="Hildebrand F."/>
            <person name="Pallen M.J."/>
        </authorList>
    </citation>
    <scope>NUCLEOTIDE SEQUENCE</scope>
    <source>
        <strain evidence="2">ChiHjej9B8-13557</strain>
    </source>
</reference>
<comment type="caution">
    <text evidence="2">The sequence shown here is derived from an EMBL/GenBank/DDBJ whole genome shotgun (WGS) entry which is preliminary data.</text>
</comment>
<protein>
    <submittedName>
        <fullName evidence="2">Uncharacterized protein</fullName>
    </submittedName>
</protein>
<feature type="transmembrane region" description="Helical" evidence="1">
    <location>
        <begin position="165"/>
        <end position="187"/>
    </location>
</feature>
<organism evidence="2 3">
    <name type="scientific">Candidatus Faecalibacterium faecipullorum</name>
    <dbReference type="NCBI Taxonomy" id="2838578"/>
    <lineage>
        <taxon>Bacteria</taxon>
        <taxon>Bacillati</taxon>
        <taxon>Bacillota</taxon>
        <taxon>Clostridia</taxon>
        <taxon>Eubacteriales</taxon>
        <taxon>Oscillospiraceae</taxon>
        <taxon>Faecalibacterium</taxon>
    </lineage>
</organism>
<feature type="transmembrane region" description="Helical" evidence="1">
    <location>
        <begin position="85"/>
        <end position="104"/>
    </location>
</feature>
<evidence type="ECO:0000313" key="3">
    <source>
        <dbReference type="Proteomes" id="UP000824211"/>
    </source>
</evidence>
<proteinExistence type="predicted"/>
<feature type="transmembrane region" description="Helical" evidence="1">
    <location>
        <begin position="120"/>
        <end position="144"/>
    </location>
</feature>
<evidence type="ECO:0000313" key="2">
    <source>
        <dbReference type="EMBL" id="HJB58046.1"/>
    </source>
</evidence>
<evidence type="ECO:0000256" key="1">
    <source>
        <dbReference type="SAM" id="Phobius"/>
    </source>
</evidence>
<keyword evidence="1" id="KW-0812">Transmembrane</keyword>
<gene>
    <name evidence="2" type="ORF">H9771_00010</name>
</gene>
<accession>A0A9D2MDH9</accession>
<reference evidence="2" key="2">
    <citation type="submission" date="2021-04" db="EMBL/GenBank/DDBJ databases">
        <authorList>
            <person name="Gilroy R."/>
        </authorList>
    </citation>
    <scope>NUCLEOTIDE SEQUENCE</scope>
    <source>
        <strain evidence="2">ChiHjej9B8-13557</strain>
    </source>
</reference>
<dbReference type="AlphaFoldDB" id="A0A9D2MDH9"/>
<name>A0A9D2MDH9_9FIRM</name>